<keyword evidence="3 5" id="KW-1133">Transmembrane helix</keyword>
<dbReference type="InterPro" id="IPR005496">
    <property type="entry name" value="Integral_membrane_TerC"/>
</dbReference>
<evidence type="ECO:0000256" key="3">
    <source>
        <dbReference type="ARBA" id="ARBA00022989"/>
    </source>
</evidence>
<feature type="transmembrane region" description="Helical" evidence="5">
    <location>
        <begin position="101"/>
        <end position="124"/>
    </location>
</feature>
<feature type="transmembrane region" description="Helical" evidence="5">
    <location>
        <begin position="130"/>
        <end position="147"/>
    </location>
</feature>
<feature type="transmembrane region" description="Helical" evidence="5">
    <location>
        <begin position="38"/>
        <end position="56"/>
    </location>
</feature>
<gene>
    <name evidence="6" type="ORF">GM51_4640</name>
</gene>
<organism evidence="6">
    <name type="scientific">freshwater metagenome</name>
    <dbReference type="NCBI Taxonomy" id="449393"/>
    <lineage>
        <taxon>unclassified sequences</taxon>
        <taxon>metagenomes</taxon>
        <taxon>ecological metagenomes</taxon>
    </lineage>
</organism>
<evidence type="ECO:0000313" key="6">
    <source>
        <dbReference type="EMBL" id="KGA20928.1"/>
    </source>
</evidence>
<evidence type="ECO:0000256" key="1">
    <source>
        <dbReference type="ARBA" id="ARBA00004141"/>
    </source>
</evidence>
<accession>A0A094SQG7</accession>
<keyword evidence="2 5" id="KW-0812">Transmembrane</keyword>
<comment type="caution">
    <text evidence="6">The sequence shown here is derived from an EMBL/GenBank/DDBJ whole genome shotgun (WGS) entry which is preliminary data.</text>
</comment>
<feature type="transmembrane region" description="Helical" evidence="5">
    <location>
        <begin position="229"/>
        <end position="252"/>
    </location>
</feature>
<dbReference type="EMBL" id="JNSL01000018">
    <property type="protein sequence ID" value="KGA20928.1"/>
    <property type="molecule type" value="Genomic_DNA"/>
</dbReference>
<feature type="transmembrane region" description="Helical" evidence="5">
    <location>
        <begin position="6"/>
        <end position="26"/>
    </location>
</feature>
<feature type="transmembrane region" description="Helical" evidence="5">
    <location>
        <begin position="272"/>
        <end position="293"/>
    </location>
</feature>
<feature type="transmembrane region" description="Helical" evidence="5">
    <location>
        <begin position="201"/>
        <end position="222"/>
    </location>
</feature>
<feature type="transmembrane region" description="Helical" evidence="5">
    <location>
        <begin position="168"/>
        <end position="195"/>
    </location>
</feature>
<reference evidence="6" key="1">
    <citation type="submission" date="2014-06" db="EMBL/GenBank/DDBJ databases">
        <title>Key roles for freshwater Actinobacteria revealed by deep metagenomic sequencing.</title>
        <authorList>
            <person name="Ghai R."/>
            <person name="Mizuno C.M."/>
            <person name="Picazo A."/>
            <person name="Camacho A."/>
            <person name="Rodriguez-Valera F."/>
        </authorList>
    </citation>
    <scope>NUCLEOTIDE SEQUENCE</scope>
</reference>
<dbReference type="PANTHER" id="PTHR30238">
    <property type="entry name" value="MEMBRANE BOUND PREDICTED REDOX MODULATOR"/>
    <property type="match status" value="1"/>
</dbReference>
<dbReference type="PANTHER" id="PTHR30238:SF0">
    <property type="entry name" value="THYLAKOID MEMBRANE PROTEIN TERC, CHLOROPLASTIC"/>
    <property type="match status" value="1"/>
</dbReference>
<name>A0A094SQG7_9ZZZZ</name>
<dbReference type="AlphaFoldDB" id="A0A094SQG7"/>
<evidence type="ECO:0000256" key="2">
    <source>
        <dbReference type="ARBA" id="ARBA00022692"/>
    </source>
</evidence>
<sequence length="310" mass="34177">MSTAVWEVTIVVLLAVLAFDLVLAIIRRKQETSMREAAIWTAIYVSSAIIFGYSLGEWNTTQARGEFFAGWITEYSLSVDNLFIFILILARFKVDKTKQQLILLIGIILALILRGIFIALGAAAISRYSWVFYIFGAFLLYTAYKLITESGDKEWKEGRVITWFKTRGASPIIIVLIAIAFTDLVFALDSIPAIFGLTQDPYIVFTANVFALMGLRQLYFLLGGLMAKLIYLSKGLAVILGFIGVKLIIEAIHGGGTHKILGIEIPEISTGFSLSVIVGTLVVTTVLSLVMSAKQNNSQDSEKSAKEKPE</sequence>
<protein>
    <submittedName>
        <fullName evidence="6">Tellurium resistance protein TerC</fullName>
    </submittedName>
</protein>
<comment type="subcellular location">
    <subcellularLocation>
        <location evidence="1">Membrane</location>
        <topology evidence="1">Multi-pass membrane protein</topology>
    </subcellularLocation>
</comment>
<evidence type="ECO:0000256" key="4">
    <source>
        <dbReference type="ARBA" id="ARBA00023136"/>
    </source>
</evidence>
<feature type="transmembrane region" description="Helical" evidence="5">
    <location>
        <begin position="68"/>
        <end position="89"/>
    </location>
</feature>
<proteinExistence type="predicted"/>
<dbReference type="Pfam" id="PF03741">
    <property type="entry name" value="TerC"/>
    <property type="match status" value="1"/>
</dbReference>
<evidence type="ECO:0000256" key="5">
    <source>
        <dbReference type="SAM" id="Phobius"/>
    </source>
</evidence>
<dbReference type="GO" id="GO:0016020">
    <property type="term" value="C:membrane"/>
    <property type="evidence" value="ECO:0007669"/>
    <property type="project" value="UniProtKB-SubCell"/>
</dbReference>
<keyword evidence="4 5" id="KW-0472">Membrane</keyword>